<comment type="caution">
    <text evidence="3">The sequence shown here is derived from an EMBL/GenBank/DDBJ whole genome shotgun (WGS) entry which is preliminary data.</text>
</comment>
<evidence type="ECO:0000313" key="3">
    <source>
        <dbReference type="EMBL" id="KAF5384526.1"/>
    </source>
</evidence>
<organism evidence="3 4">
    <name type="scientific">Collybiopsis confluens</name>
    <dbReference type="NCBI Taxonomy" id="2823264"/>
    <lineage>
        <taxon>Eukaryota</taxon>
        <taxon>Fungi</taxon>
        <taxon>Dikarya</taxon>
        <taxon>Basidiomycota</taxon>
        <taxon>Agaricomycotina</taxon>
        <taxon>Agaricomycetes</taxon>
        <taxon>Agaricomycetidae</taxon>
        <taxon>Agaricales</taxon>
        <taxon>Marasmiineae</taxon>
        <taxon>Omphalotaceae</taxon>
        <taxon>Collybiopsis</taxon>
    </lineage>
</organism>
<proteinExistence type="predicted"/>
<keyword evidence="4" id="KW-1185">Reference proteome</keyword>
<feature type="transmembrane region" description="Helical" evidence="2">
    <location>
        <begin position="322"/>
        <end position="344"/>
    </location>
</feature>
<accession>A0A8H5HJ92</accession>
<evidence type="ECO:0000256" key="1">
    <source>
        <dbReference type="SAM" id="MobiDB-lite"/>
    </source>
</evidence>
<dbReference type="OrthoDB" id="3052647at2759"/>
<protein>
    <submittedName>
        <fullName evidence="3">Uncharacterized protein</fullName>
    </submittedName>
</protein>
<feature type="compositionally biased region" description="Polar residues" evidence="1">
    <location>
        <begin position="388"/>
        <end position="398"/>
    </location>
</feature>
<reference evidence="3 4" key="1">
    <citation type="journal article" date="2020" name="ISME J.">
        <title>Uncovering the hidden diversity of litter-decomposition mechanisms in mushroom-forming fungi.</title>
        <authorList>
            <person name="Floudas D."/>
            <person name="Bentzer J."/>
            <person name="Ahren D."/>
            <person name="Johansson T."/>
            <person name="Persson P."/>
            <person name="Tunlid A."/>
        </authorList>
    </citation>
    <scope>NUCLEOTIDE SEQUENCE [LARGE SCALE GENOMIC DNA]</scope>
    <source>
        <strain evidence="3 4">CBS 406.79</strain>
    </source>
</reference>
<dbReference type="EMBL" id="JAACJN010000043">
    <property type="protein sequence ID" value="KAF5384526.1"/>
    <property type="molecule type" value="Genomic_DNA"/>
</dbReference>
<keyword evidence="2" id="KW-0812">Transmembrane</keyword>
<evidence type="ECO:0000256" key="2">
    <source>
        <dbReference type="SAM" id="Phobius"/>
    </source>
</evidence>
<gene>
    <name evidence="3" type="ORF">D9757_006506</name>
</gene>
<dbReference type="Proteomes" id="UP000518752">
    <property type="component" value="Unassembled WGS sequence"/>
</dbReference>
<feature type="region of interest" description="Disordered" evidence="1">
    <location>
        <begin position="388"/>
        <end position="414"/>
    </location>
</feature>
<feature type="region of interest" description="Disordered" evidence="1">
    <location>
        <begin position="460"/>
        <end position="509"/>
    </location>
</feature>
<keyword evidence="2" id="KW-1133">Transmembrane helix</keyword>
<evidence type="ECO:0000313" key="4">
    <source>
        <dbReference type="Proteomes" id="UP000518752"/>
    </source>
</evidence>
<keyword evidence="2" id="KW-0472">Membrane</keyword>
<feature type="compositionally biased region" description="Basic and acidic residues" evidence="1">
    <location>
        <begin position="462"/>
        <end position="485"/>
    </location>
</feature>
<dbReference type="CDD" id="cd12087">
    <property type="entry name" value="TM_EGFR-like"/>
    <property type="match status" value="1"/>
</dbReference>
<dbReference type="AlphaFoldDB" id="A0A8H5HJ92"/>
<name>A0A8H5HJ92_9AGAR</name>
<sequence>MTTPSIAIPRLVVIDDTDPEIQYSPASAFSLDSQGTLDGQGWGGPVWNKTITGTTTNASFSYVFNGTFVRTIIAAQGSSYHWNCTVDDHLISSFSVNTTQITNYIGCDSGGTLEGLKGPHTLNMDLHFSPSNDTSTQSIWLDSIEYQPLPEDSLDSVTMRIHNSDPSVMYSNSSGGWSWQGFESNSTGRTGTSMNFEFNGPSVSLYSVIFGWPTLYNASTAFYTIDGNSSSDFDLPGSKQAPSLNSYANILNYPLFTVTNLSESSSHNIQVATAFNGTTFPQWLTIDYFMIRTNPAVSSPPAQSANSSTPDNGQVSNSVGPIVGGVLGGLIALAALVSLIFLYIRRRRRQNSYSGMMLDSAGGGAGYYRLQGSSGAGGGDTLEIMPFTATSNTPSGHYTPTKYASEASSSSTPGASATAYIGYTGQTSGAIASSSSGVGSSSGHSDRLLGWDSNRFVIPSSKDQRALQEEEDRRRRSEARQHSDSGVRLSQTNGAAGDIEDVPPTYTES</sequence>
<feature type="compositionally biased region" description="Low complexity" evidence="1">
    <location>
        <begin position="404"/>
        <end position="414"/>
    </location>
</feature>